<dbReference type="Proteomes" id="UP000235220">
    <property type="component" value="Chromosome 6"/>
</dbReference>
<accession>A0A2I4GZ11</accession>
<dbReference type="STRING" id="51240.A0A2I4GZ11"/>
<dbReference type="InterPro" id="IPR032867">
    <property type="entry name" value="DYW_dom"/>
</dbReference>
<dbReference type="Pfam" id="PF20431">
    <property type="entry name" value="E_motif"/>
    <property type="match status" value="1"/>
</dbReference>
<organism evidence="2 3">
    <name type="scientific">Juglans regia</name>
    <name type="common">English walnut</name>
    <dbReference type="NCBI Taxonomy" id="51240"/>
    <lineage>
        <taxon>Eukaryota</taxon>
        <taxon>Viridiplantae</taxon>
        <taxon>Streptophyta</taxon>
        <taxon>Embryophyta</taxon>
        <taxon>Tracheophyta</taxon>
        <taxon>Spermatophyta</taxon>
        <taxon>Magnoliopsida</taxon>
        <taxon>eudicotyledons</taxon>
        <taxon>Gunneridae</taxon>
        <taxon>Pentapetalae</taxon>
        <taxon>rosids</taxon>
        <taxon>fabids</taxon>
        <taxon>Fagales</taxon>
        <taxon>Juglandaceae</taxon>
        <taxon>Juglans</taxon>
    </lineage>
</organism>
<dbReference type="KEGG" id="jre:109012104"/>
<dbReference type="Gramene" id="Jr06_16650_p1">
    <property type="protein sequence ID" value="cds.Jr06_16650_p1"/>
    <property type="gene ID" value="Jr06_16650"/>
</dbReference>
<name>A0A2I4GZ11_JUGRE</name>
<evidence type="ECO:0000313" key="2">
    <source>
        <dbReference type="Proteomes" id="UP000235220"/>
    </source>
</evidence>
<proteinExistence type="inferred from homology"/>
<dbReference type="GO" id="GO:0008270">
    <property type="term" value="F:zinc ion binding"/>
    <property type="evidence" value="ECO:0007669"/>
    <property type="project" value="InterPro"/>
</dbReference>
<dbReference type="GeneID" id="109012104"/>
<gene>
    <name evidence="3" type="primary">LOC109012104</name>
</gene>
<evidence type="ECO:0000256" key="1">
    <source>
        <dbReference type="ARBA" id="ARBA00006643"/>
    </source>
</evidence>
<dbReference type="GO" id="GO:0009451">
    <property type="term" value="P:RNA modification"/>
    <property type="evidence" value="ECO:0007669"/>
    <property type="project" value="InterPro"/>
</dbReference>
<dbReference type="GO" id="GO:0003723">
    <property type="term" value="F:RNA binding"/>
    <property type="evidence" value="ECO:0007669"/>
    <property type="project" value="InterPro"/>
</dbReference>
<evidence type="ECO:0000313" key="3">
    <source>
        <dbReference type="RefSeq" id="XP_018849140.1"/>
    </source>
</evidence>
<protein>
    <submittedName>
        <fullName evidence="3">Pentatricopeptide repeat-containing protein At5g16860-like</fullName>
    </submittedName>
</protein>
<dbReference type="PANTHER" id="PTHR47926:SF445">
    <property type="entry name" value="DYW DOMAIN-CONTAINING PROTEIN"/>
    <property type="match status" value="1"/>
</dbReference>
<dbReference type="Pfam" id="PF14432">
    <property type="entry name" value="DYW_deaminase"/>
    <property type="match status" value="1"/>
</dbReference>
<dbReference type="OrthoDB" id="185373at2759"/>
<dbReference type="InterPro" id="IPR046960">
    <property type="entry name" value="PPR_At4g14850-like_plant"/>
</dbReference>
<keyword evidence="2" id="KW-1185">Reference proteome</keyword>
<dbReference type="AlphaFoldDB" id="A0A2I4GZ11"/>
<dbReference type="PROSITE" id="PS51257">
    <property type="entry name" value="PROKAR_LIPOPROTEIN"/>
    <property type="match status" value="1"/>
</dbReference>
<dbReference type="InterPro" id="IPR046848">
    <property type="entry name" value="E_motif"/>
</dbReference>
<comment type="similarity">
    <text evidence="1">Belongs to the PPR family. PCMP-H subfamily.</text>
</comment>
<dbReference type="PANTHER" id="PTHR47926">
    <property type="entry name" value="PENTATRICOPEPTIDE REPEAT-CONTAINING PROTEIN"/>
    <property type="match status" value="1"/>
</dbReference>
<reference evidence="3" key="1">
    <citation type="submission" date="2025-08" db="UniProtKB">
        <authorList>
            <consortium name="RefSeq"/>
        </authorList>
    </citation>
    <scope>IDENTIFICATION</scope>
    <source>
        <tissue evidence="3">Leaves</tissue>
    </source>
</reference>
<dbReference type="RefSeq" id="XP_018849140.1">
    <property type="nucleotide sequence ID" value="XM_018993595.2"/>
</dbReference>
<sequence length="152" mass="17317">MPKEPTLILWAALLSACRTHSNVKLGEHTAKRLSELEYENDGSLLSNIYANAKSWKDVARIRSLIKHTGIRKNARLQLGPRKERHLNILCESQTLIQRIKTMVYIPKTSYALHNVDNEENGDLFEHTEKLTLAYEILTSPEAPIRITKAKAT</sequence>